<protein>
    <recommendedName>
        <fullName evidence="2">Nuclear transport factor 2 family protein</fullName>
    </recommendedName>
</protein>
<sequence>MSKKPILFFIIILSCILNLSSCSRDETISKQQLLLQSIEQLEHRFEERKLGSISEYISANYQDTQGRNLLDIKRAIQMQLMRHKTLYVFSTIKNISWSDAENATVQITVAMAGKPIKSASILPSIRADMIKFNLDFVLEDEIYKVKSAVWVWAKPTDFL</sequence>
<dbReference type="EMBL" id="UOEW01000046">
    <property type="protein sequence ID" value="VAW33871.1"/>
    <property type="molecule type" value="Genomic_DNA"/>
</dbReference>
<accession>A0A3B0URZ5</accession>
<dbReference type="PROSITE" id="PS51257">
    <property type="entry name" value="PROKAR_LIPOPROTEIN"/>
    <property type="match status" value="1"/>
</dbReference>
<gene>
    <name evidence="1" type="ORF">MNBD_GAMMA01-1172</name>
</gene>
<evidence type="ECO:0008006" key="2">
    <source>
        <dbReference type="Google" id="ProtNLM"/>
    </source>
</evidence>
<organism evidence="1">
    <name type="scientific">hydrothermal vent metagenome</name>
    <dbReference type="NCBI Taxonomy" id="652676"/>
    <lineage>
        <taxon>unclassified sequences</taxon>
        <taxon>metagenomes</taxon>
        <taxon>ecological metagenomes</taxon>
    </lineage>
</organism>
<proteinExistence type="predicted"/>
<reference evidence="1" key="1">
    <citation type="submission" date="2018-06" db="EMBL/GenBank/DDBJ databases">
        <authorList>
            <person name="Zhirakovskaya E."/>
        </authorList>
    </citation>
    <scope>NUCLEOTIDE SEQUENCE</scope>
</reference>
<name>A0A3B0URZ5_9ZZZZ</name>
<evidence type="ECO:0000313" key="1">
    <source>
        <dbReference type="EMBL" id="VAW33871.1"/>
    </source>
</evidence>
<dbReference type="AlphaFoldDB" id="A0A3B0URZ5"/>